<dbReference type="Gene3D" id="3.40.190.10">
    <property type="entry name" value="Periplasmic binding protein-like II"/>
    <property type="match status" value="2"/>
</dbReference>
<reference evidence="6 7" key="1">
    <citation type="submission" date="2016-10" db="EMBL/GenBank/DDBJ databases">
        <authorList>
            <person name="de Groot N.N."/>
        </authorList>
    </citation>
    <scope>NUCLEOTIDE SEQUENCE [LARGE SCALE GENOMIC DNA]</scope>
    <source>
        <strain evidence="6 7">DSM 100674</strain>
    </source>
</reference>
<keyword evidence="3" id="KW-0238">DNA-binding</keyword>
<name>A0A1H7KIC5_9RHOB</name>
<evidence type="ECO:0000313" key="6">
    <source>
        <dbReference type="EMBL" id="SEK86611.1"/>
    </source>
</evidence>
<evidence type="ECO:0000256" key="2">
    <source>
        <dbReference type="ARBA" id="ARBA00023015"/>
    </source>
</evidence>
<dbReference type="PRINTS" id="PR00039">
    <property type="entry name" value="HTHLYSR"/>
</dbReference>
<dbReference type="AlphaFoldDB" id="A0A1H7KIC5"/>
<dbReference type="SUPFAM" id="SSF53850">
    <property type="entry name" value="Periplasmic binding protein-like II"/>
    <property type="match status" value="1"/>
</dbReference>
<dbReference type="STRING" id="1287727.SAMN05443999_102430"/>
<dbReference type="GO" id="GO:0003700">
    <property type="term" value="F:DNA-binding transcription factor activity"/>
    <property type="evidence" value="ECO:0007669"/>
    <property type="project" value="InterPro"/>
</dbReference>
<dbReference type="PANTHER" id="PTHR30537:SF26">
    <property type="entry name" value="GLYCINE CLEAVAGE SYSTEM TRANSCRIPTIONAL ACTIVATOR"/>
    <property type="match status" value="1"/>
</dbReference>
<evidence type="ECO:0000256" key="4">
    <source>
        <dbReference type="ARBA" id="ARBA00023163"/>
    </source>
</evidence>
<dbReference type="InterPro" id="IPR005119">
    <property type="entry name" value="LysR_subst-bd"/>
</dbReference>
<dbReference type="Proteomes" id="UP000199582">
    <property type="component" value="Unassembled WGS sequence"/>
</dbReference>
<evidence type="ECO:0000256" key="1">
    <source>
        <dbReference type="ARBA" id="ARBA00009437"/>
    </source>
</evidence>
<evidence type="ECO:0000259" key="5">
    <source>
        <dbReference type="PROSITE" id="PS50931"/>
    </source>
</evidence>
<feature type="domain" description="HTH lysR-type" evidence="5">
    <location>
        <begin position="6"/>
        <end position="63"/>
    </location>
</feature>
<dbReference type="Pfam" id="PF00126">
    <property type="entry name" value="HTH_1"/>
    <property type="match status" value="1"/>
</dbReference>
<dbReference type="PROSITE" id="PS50931">
    <property type="entry name" value="HTH_LYSR"/>
    <property type="match status" value="1"/>
</dbReference>
<dbReference type="EMBL" id="FOAG01000002">
    <property type="protein sequence ID" value="SEK86611.1"/>
    <property type="molecule type" value="Genomic_DNA"/>
</dbReference>
<dbReference type="InterPro" id="IPR058163">
    <property type="entry name" value="LysR-type_TF_proteobact-type"/>
</dbReference>
<protein>
    <submittedName>
        <fullName evidence="6">Transcriptional regulator, LysR family</fullName>
    </submittedName>
</protein>
<gene>
    <name evidence="6" type="ORF">SAMN05443999_102430</name>
</gene>
<dbReference type="PANTHER" id="PTHR30537">
    <property type="entry name" value="HTH-TYPE TRANSCRIPTIONAL REGULATOR"/>
    <property type="match status" value="1"/>
</dbReference>
<dbReference type="InterPro" id="IPR036388">
    <property type="entry name" value="WH-like_DNA-bd_sf"/>
</dbReference>
<comment type="similarity">
    <text evidence="1">Belongs to the LysR transcriptional regulatory family.</text>
</comment>
<proteinExistence type="inferred from homology"/>
<dbReference type="Pfam" id="PF03466">
    <property type="entry name" value="LysR_substrate"/>
    <property type="match status" value="1"/>
</dbReference>
<keyword evidence="7" id="KW-1185">Reference proteome</keyword>
<dbReference type="GO" id="GO:0043565">
    <property type="term" value="F:sequence-specific DNA binding"/>
    <property type="evidence" value="ECO:0007669"/>
    <property type="project" value="TreeGrafter"/>
</dbReference>
<dbReference type="InterPro" id="IPR036390">
    <property type="entry name" value="WH_DNA-bd_sf"/>
</dbReference>
<dbReference type="InterPro" id="IPR000847">
    <property type="entry name" value="LysR_HTH_N"/>
</dbReference>
<dbReference type="GO" id="GO:0006351">
    <property type="term" value="P:DNA-templated transcription"/>
    <property type="evidence" value="ECO:0007669"/>
    <property type="project" value="TreeGrafter"/>
</dbReference>
<evidence type="ECO:0000313" key="7">
    <source>
        <dbReference type="Proteomes" id="UP000199582"/>
    </source>
</evidence>
<keyword evidence="4" id="KW-0804">Transcription</keyword>
<dbReference type="Gene3D" id="1.10.10.10">
    <property type="entry name" value="Winged helix-like DNA-binding domain superfamily/Winged helix DNA-binding domain"/>
    <property type="match status" value="1"/>
</dbReference>
<dbReference type="OrthoDB" id="9813056at2"/>
<dbReference type="RefSeq" id="WP_093033154.1">
    <property type="nucleotide sequence ID" value="NZ_FOAG01000002.1"/>
</dbReference>
<organism evidence="6 7">
    <name type="scientific">Roseovarius azorensis</name>
    <dbReference type="NCBI Taxonomy" id="1287727"/>
    <lineage>
        <taxon>Bacteria</taxon>
        <taxon>Pseudomonadati</taxon>
        <taxon>Pseudomonadota</taxon>
        <taxon>Alphaproteobacteria</taxon>
        <taxon>Rhodobacterales</taxon>
        <taxon>Roseobacteraceae</taxon>
        <taxon>Roseovarius</taxon>
    </lineage>
</organism>
<dbReference type="SUPFAM" id="SSF46785">
    <property type="entry name" value="Winged helix' DNA-binding domain"/>
    <property type="match status" value="1"/>
</dbReference>
<dbReference type="FunFam" id="1.10.10.10:FF:000001">
    <property type="entry name" value="LysR family transcriptional regulator"/>
    <property type="match status" value="1"/>
</dbReference>
<keyword evidence="2" id="KW-0805">Transcription regulation</keyword>
<evidence type="ECO:0000256" key="3">
    <source>
        <dbReference type="ARBA" id="ARBA00023125"/>
    </source>
</evidence>
<accession>A0A1H7KIC5</accession>
<sequence length="283" mass="30246">MARSLPPVKWFRAFEVAARHLSFTRAADEIGLTQSAVSQQIKSLETRLGAALFLRSPSGLALTDAGRKLLPQVGAALELLQASTLAFDAAPDEAMLTIATSVSVAQWVIAPRLPEFQALHPDLRLRLVSAIWPDDFISAVADVEIRFGSERQVGLHALPLRPSDLIALKSPALSGSLQTLPLIEAVGTSVGWDAFGAAHGLTGLQPVLFVDSYGMALNLAANGAGVALVSALLGRDAVERSLLIPAHPGSIAAREGYYIAIREQVPAARQFSDWLNRHLARQR</sequence>